<dbReference type="EMBL" id="VXIV02003278">
    <property type="protein sequence ID" value="KAF6018763.1"/>
    <property type="molecule type" value="Genomic_DNA"/>
</dbReference>
<gene>
    <name evidence="1" type="ORF">EB796_022935</name>
</gene>
<dbReference type="PANTHER" id="PTHR33875">
    <property type="entry name" value="OS09G0542200 PROTEIN"/>
    <property type="match status" value="1"/>
</dbReference>
<dbReference type="AlphaFoldDB" id="A0A7J7IXW5"/>
<dbReference type="PANTHER" id="PTHR33875:SF2">
    <property type="entry name" value="ACR183CP"/>
    <property type="match status" value="1"/>
</dbReference>
<evidence type="ECO:0000313" key="2">
    <source>
        <dbReference type="Proteomes" id="UP000593567"/>
    </source>
</evidence>
<keyword evidence="2" id="KW-1185">Reference proteome</keyword>
<dbReference type="OrthoDB" id="37297at2759"/>
<dbReference type="Gene3D" id="3.40.30.10">
    <property type="entry name" value="Glutaredoxin"/>
    <property type="match status" value="1"/>
</dbReference>
<name>A0A7J7IXW5_BUGNE</name>
<evidence type="ECO:0000313" key="1">
    <source>
        <dbReference type="EMBL" id="KAF6018763.1"/>
    </source>
</evidence>
<evidence type="ECO:0008006" key="3">
    <source>
        <dbReference type="Google" id="ProtNLM"/>
    </source>
</evidence>
<reference evidence="1" key="1">
    <citation type="submission" date="2020-06" db="EMBL/GenBank/DDBJ databases">
        <title>Draft genome of Bugula neritina, a colonial animal packing powerful symbionts and potential medicines.</title>
        <authorList>
            <person name="Rayko M."/>
        </authorList>
    </citation>
    <scope>NUCLEOTIDE SEQUENCE [LARGE SCALE GENOMIC DNA]</scope>
    <source>
        <strain evidence="1">Kwan_BN1</strain>
    </source>
</reference>
<dbReference type="SUPFAM" id="SSF52833">
    <property type="entry name" value="Thioredoxin-like"/>
    <property type="match status" value="1"/>
</dbReference>
<accession>A0A7J7IXW5</accession>
<dbReference type="Proteomes" id="UP000593567">
    <property type="component" value="Unassembled WGS sequence"/>
</dbReference>
<protein>
    <recommendedName>
        <fullName evidence="3">Thioredoxin-like fold domain-containing protein</fullName>
    </recommendedName>
</protein>
<dbReference type="InterPro" id="IPR036249">
    <property type="entry name" value="Thioredoxin-like_sf"/>
</dbReference>
<comment type="caution">
    <text evidence="1">The sequence shown here is derived from an EMBL/GenBank/DDBJ whole genome shotgun (WGS) entry which is preliminary data.</text>
</comment>
<sequence>MVSLLIEQGSKIVHGNPIPGHSADESVIMWAQTLFATQAQWSDLATKGDNLSQIQMKIASYSSVHGYDIKAFQQNLTSSEYDLGARIEWKYGCSRGVAGTPWFFINGVNVAADASWNFSKWKALIDSLLNGRTLYSNI</sequence>
<proteinExistence type="predicted"/>
<organism evidence="1 2">
    <name type="scientific">Bugula neritina</name>
    <name type="common">Brown bryozoan</name>
    <name type="synonym">Sertularia neritina</name>
    <dbReference type="NCBI Taxonomy" id="10212"/>
    <lineage>
        <taxon>Eukaryota</taxon>
        <taxon>Metazoa</taxon>
        <taxon>Spiralia</taxon>
        <taxon>Lophotrochozoa</taxon>
        <taxon>Bryozoa</taxon>
        <taxon>Gymnolaemata</taxon>
        <taxon>Cheilostomatida</taxon>
        <taxon>Flustrina</taxon>
        <taxon>Buguloidea</taxon>
        <taxon>Bugulidae</taxon>
        <taxon>Bugula</taxon>
    </lineage>
</organism>